<dbReference type="PANTHER" id="PTHR47737">
    <property type="entry name" value="GLYCINE BETAINE/PROLINE BETAINE TRANSPORT SYSTEM PERMEASE PROTEIN PROW"/>
    <property type="match status" value="1"/>
</dbReference>
<dbReference type="InterPro" id="IPR035906">
    <property type="entry name" value="MetI-like_sf"/>
</dbReference>
<evidence type="ECO:0000259" key="9">
    <source>
        <dbReference type="PROSITE" id="PS50928"/>
    </source>
</evidence>
<keyword evidence="7 8" id="KW-0472">Membrane</keyword>
<keyword evidence="6 8" id="KW-1133">Transmembrane helix</keyword>
<dbReference type="PANTHER" id="PTHR47737:SF1">
    <property type="entry name" value="GLYCINE BETAINE_PROLINE BETAINE TRANSPORT SYSTEM PERMEASE PROTEIN PROW"/>
    <property type="match status" value="1"/>
</dbReference>
<keyword evidence="4" id="KW-1003">Cell membrane</keyword>
<feature type="transmembrane region" description="Helical" evidence="8">
    <location>
        <begin position="45"/>
        <end position="64"/>
    </location>
</feature>
<dbReference type="GO" id="GO:0043190">
    <property type="term" value="C:ATP-binding cassette (ABC) transporter complex"/>
    <property type="evidence" value="ECO:0007669"/>
    <property type="project" value="TreeGrafter"/>
</dbReference>
<gene>
    <name evidence="10" type="ORF">GBAR_LOCUS13336</name>
</gene>
<evidence type="ECO:0000313" key="11">
    <source>
        <dbReference type="Proteomes" id="UP001174909"/>
    </source>
</evidence>
<dbReference type="EMBL" id="CASHTH010001978">
    <property type="protein sequence ID" value="CAI8022770.1"/>
    <property type="molecule type" value="Genomic_DNA"/>
</dbReference>
<dbReference type="GO" id="GO:0005275">
    <property type="term" value="F:amine transmembrane transporter activity"/>
    <property type="evidence" value="ECO:0007669"/>
    <property type="project" value="TreeGrafter"/>
</dbReference>
<dbReference type="SUPFAM" id="SSF161098">
    <property type="entry name" value="MetI-like"/>
    <property type="match status" value="1"/>
</dbReference>
<reference evidence="10" key="1">
    <citation type="submission" date="2023-03" db="EMBL/GenBank/DDBJ databases">
        <authorList>
            <person name="Steffen K."/>
            <person name="Cardenas P."/>
        </authorList>
    </citation>
    <scope>NUCLEOTIDE SEQUENCE</scope>
</reference>
<organism evidence="10 11">
    <name type="scientific">Geodia barretti</name>
    <name type="common">Barrett's horny sponge</name>
    <dbReference type="NCBI Taxonomy" id="519541"/>
    <lineage>
        <taxon>Eukaryota</taxon>
        <taxon>Metazoa</taxon>
        <taxon>Porifera</taxon>
        <taxon>Demospongiae</taxon>
        <taxon>Heteroscleromorpha</taxon>
        <taxon>Tetractinellida</taxon>
        <taxon>Astrophorina</taxon>
        <taxon>Geodiidae</taxon>
        <taxon>Geodia</taxon>
    </lineage>
</organism>
<evidence type="ECO:0000256" key="6">
    <source>
        <dbReference type="ARBA" id="ARBA00022989"/>
    </source>
</evidence>
<dbReference type="Pfam" id="PF00528">
    <property type="entry name" value="BPD_transp_1"/>
    <property type="match status" value="1"/>
</dbReference>
<protein>
    <submittedName>
        <fullName evidence="10">Glycine betaine transport system permease protein OpuAB</fullName>
    </submittedName>
</protein>
<feature type="domain" description="ABC transmembrane type-1" evidence="9">
    <location>
        <begin position="1"/>
        <end position="158"/>
    </location>
</feature>
<evidence type="ECO:0000256" key="3">
    <source>
        <dbReference type="ARBA" id="ARBA00022448"/>
    </source>
</evidence>
<dbReference type="GO" id="GO:0015871">
    <property type="term" value="P:choline transport"/>
    <property type="evidence" value="ECO:0007669"/>
    <property type="project" value="TreeGrafter"/>
</dbReference>
<evidence type="ECO:0000256" key="4">
    <source>
        <dbReference type="ARBA" id="ARBA00022475"/>
    </source>
</evidence>
<proteinExistence type="predicted"/>
<evidence type="ECO:0000256" key="1">
    <source>
        <dbReference type="ARBA" id="ARBA00004141"/>
    </source>
</evidence>
<comment type="subcellular location">
    <subcellularLocation>
        <location evidence="2">Cell membrane</location>
    </subcellularLocation>
    <subcellularLocation>
        <location evidence="1">Membrane</location>
        <topology evidence="1">Multi-pass membrane protein</topology>
    </subcellularLocation>
</comment>
<keyword evidence="11" id="KW-1185">Reference proteome</keyword>
<evidence type="ECO:0000256" key="7">
    <source>
        <dbReference type="ARBA" id="ARBA00023136"/>
    </source>
</evidence>
<evidence type="ECO:0000256" key="2">
    <source>
        <dbReference type="ARBA" id="ARBA00004236"/>
    </source>
</evidence>
<name>A0AA35S3I5_GEOBA</name>
<dbReference type="GO" id="GO:0015226">
    <property type="term" value="F:carnitine transmembrane transporter activity"/>
    <property type="evidence" value="ECO:0007669"/>
    <property type="project" value="TreeGrafter"/>
</dbReference>
<accession>A0AA35S3I5</accession>
<keyword evidence="5 8" id="KW-0812">Transmembrane</keyword>
<sequence>MAVALLAVAGLAFAGIGGVWDVTMDTLSQSRAFESVLRPFLDTMQTMPIFVYLIPVIMLWALGIKEVPAQVIETAQAHGSTGLQTMLQVKIPLAFPTIMMGVNQTIIMVFAMVIIAGLVGGGGLGQEVFINSIWLRMGDGLIAGMTIVFMAMVLDRMTRGKQALRMPLAALR</sequence>
<feature type="transmembrane region" description="Helical" evidence="8">
    <location>
        <begin position="133"/>
        <end position="154"/>
    </location>
</feature>
<evidence type="ECO:0000256" key="5">
    <source>
        <dbReference type="ARBA" id="ARBA00022692"/>
    </source>
</evidence>
<dbReference type="PROSITE" id="PS50928">
    <property type="entry name" value="ABC_TM1"/>
    <property type="match status" value="1"/>
</dbReference>
<dbReference type="Proteomes" id="UP001174909">
    <property type="component" value="Unassembled WGS sequence"/>
</dbReference>
<evidence type="ECO:0000256" key="8">
    <source>
        <dbReference type="SAM" id="Phobius"/>
    </source>
</evidence>
<evidence type="ECO:0000313" key="10">
    <source>
        <dbReference type="EMBL" id="CAI8022770.1"/>
    </source>
</evidence>
<dbReference type="GO" id="GO:0031460">
    <property type="term" value="P:glycine betaine transport"/>
    <property type="evidence" value="ECO:0007669"/>
    <property type="project" value="TreeGrafter"/>
</dbReference>
<dbReference type="AlphaFoldDB" id="A0AA35S3I5"/>
<keyword evidence="3" id="KW-0813">Transport</keyword>
<dbReference type="Gene3D" id="1.10.3720.10">
    <property type="entry name" value="MetI-like"/>
    <property type="match status" value="1"/>
</dbReference>
<comment type="caution">
    <text evidence="10">The sequence shown here is derived from an EMBL/GenBank/DDBJ whole genome shotgun (WGS) entry which is preliminary data.</text>
</comment>
<feature type="transmembrane region" description="Helical" evidence="8">
    <location>
        <begin position="93"/>
        <end position="121"/>
    </location>
</feature>
<dbReference type="InterPro" id="IPR000515">
    <property type="entry name" value="MetI-like"/>
</dbReference>